<evidence type="ECO:0000313" key="2">
    <source>
        <dbReference type="Proteomes" id="UP000708208"/>
    </source>
</evidence>
<proteinExistence type="predicted"/>
<dbReference type="OrthoDB" id="6780942at2759"/>
<keyword evidence="2" id="KW-1185">Reference proteome</keyword>
<comment type="caution">
    <text evidence="1">The sequence shown here is derived from an EMBL/GenBank/DDBJ whole genome shotgun (WGS) entry which is preliminary data.</text>
</comment>
<organism evidence="1 2">
    <name type="scientific">Allacma fusca</name>
    <dbReference type="NCBI Taxonomy" id="39272"/>
    <lineage>
        <taxon>Eukaryota</taxon>
        <taxon>Metazoa</taxon>
        <taxon>Ecdysozoa</taxon>
        <taxon>Arthropoda</taxon>
        <taxon>Hexapoda</taxon>
        <taxon>Collembola</taxon>
        <taxon>Symphypleona</taxon>
        <taxon>Sminthuridae</taxon>
        <taxon>Allacma</taxon>
    </lineage>
</organism>
<name>A0A8J2NRQ9_9HEXA</name>
<dbReference type="AlphaFoldDB" id="A0A8J2NRQ9"/>
<evidence type="ECO:0000313" key="1">
    <source>
        <dbReference type="EMBL" id="CAG7718953.1"/>
    </source>
</evidence>
<sequence length="94" mass="10516">MKYFRTGAGPANLTPNPKCFQISRGNIDTFQEVVFKELKEIKTDLEIVRSSVNHLNIAIYPVVNSAVLESRRVIELVLEQVAGNVCVTRRIVTG</sequence>
<dbReference type="Proteomes" id="UP000708208">
    <property type="component" value="Unassembled WGS sequence"/>
</dbReference>
<dbReference type="EMBL" id="CAJVCH010057471">
    <property type="protein sequence ID" value="CAG7718953.1"/>
    <property type="molecule type" value="Genomic_DNA"/>
</dbReference>
<gene>
    <name evidence="1" type="ORF">AFUS01_LOCUS8306</name>
</gene>
<protein>
    <submittedName>
        <fullName evidence="1">Uncharacterized protein</fullName>
    </submittedName>
</protein>
<accession>A0A8J2NRQ9</accession>
<reference evidence="1" key="1">
    <citation type="submission" date="2021-06" db="EMBL/GenBank/DDBJ databases">
        <authorList>
            <person name="Hodson N. C."/>
            <person name="Mongue J. A."/>
            <person name="Jaron S. K."/>
        </authorList>
    </citation>
    <scope>NUCLEOTIDE SEQUENCE</scope>
</reference>